<feature type="transmembrane region" description="Helical" evidence="1">
    <location>
        <begin position="12"/>
        <end position="34"/>
    </location>
</feature>
<dbReference type="SUPFAM" id="SSF52266">
    <property type="entry name" value="SGNH hydrolase"/>
    <property type="match status" value="1"/>
</dbReference>
<dbReference type="EMBL" id="JAAHFQ010000113">
    <property type="protein sequence ID" value="NER27580.1"/>
    <property type="molecule type" value="Genomic_DNA"/>
</dbReference>
<evidence type="ECO:0000313" key="3">
    <source>
        <dbReference type="EMBL" id="NER27580.1"/>
    </source>
</evidence>
<dbReference type="InterPro" id="IPR036514">
    <property type="entry name" value="SGNH_hydro_sf"/>
</dbReference>
<gene>
    <name evidence="3" type="ORF">F6J89_08075</name>
</gene>
<protein>
    <submittedName>
        <fullName evidence="3">Lysophospholipase</fullName>
    </submittedName>
</protein>
<name>A0A6B3N7K7_9CYAN</name>
<sequence>MRSVRVVLKSCPSWAIFSLAANGLLTLAFTGLLLRQHSSQMPLNVQPTAVINELSYPLPELTSEQTPELGPRHHLNYRQWVSLLSREAQAVASQNPENLTILLGDSLSLWFPSQILPSELNFLNQGISGETSAGLLRRLELLDQTQPSAIFVMVGINDLIRGVKSETILANQRLIIRYLRRVHPQATIILQSILPHSEASVTWEGRERLLSIPNSRIRKINQRSQKIAQTEGAIYLDLYPLFADANGALLTELTTDGLHLSPEGYLIWRNAIRVTYQVVVGK</sequence>
<keyword evidence="1" id="KW-1133">Transmembrane helix</keyword>
<accession>A0A6B3N7K7</accession>
<dbReference type="Gene3D" id="3.40.50.1110">
    <property type="entry name" value="SGNH hydrolase"/>
    <property type="match status" value="1"/>
</dbReference>
<reference evidence="3" key="1">
    <citation type="submission" date="2019-11" db="EMBL/GenBank/DDBJ databases">
        <title>Genomic insights into an expanded diversity of filamentous marine cyanobacteria reveals the extraordinary biosynthetic potential of Moorea and Okeania.</title>
        <authorList>
            <person name="Ferreira Leao T."/>
            <person name="Wang M."/>
            <person name="Moss N."/>
            <person name="Da Silva R."/>
            <person name="Sanders J."/>
            <person name="Nurk S."/>
            <person name="Gurevich A."/>
            <person name="Humphrey G."/>
            <person name="Reher R."/>
            <person name="Zhu Q."/>
            <person name="Belda-Ferre P."/>
            <person name="Glukhov E."/>
            <person name="Rex R."/>
            <person name="Dorrestein P.C."/>
            <person name="Knight R."/>
            <person name="Pevzner P."/>
            <person name="Gerwick W.H."/>
            <person name="Gerwick L."/>
        </authorList>
    </citation>
    <scope>NUCLEOTIDE SEQUENCE</scope>
    <source>
        <strain evidence="3">SIO1C4</strain>
    </source>
</reference>
<evidence type="ECO:0000256" key="1">
    <source>
        <dbReference type="SAM" id="Phobius"/>
    </source>
</evidence>
<dbReference type="AlphaFoldDB" id="A0A6B3N7K7"/>
<comment type="caution">
    <text evidence="3">The sequence shown here is derived from an EMBL/GenBank/DDBJ whole genome shotgun (WGS) entry which is preliminary data.</text>
</comment>
<dbReference type="PANTHER" id="PTHR30383:SF5">
    <property type="entry name" value="SGNH HYDROLASE-TYPE ESTERASE DOMAIN-CONTAINING PROTEIN"/>
    <property type="match status" value="1"/>
</dbReference>
<dbReference type="PANTHER" id="PTHR30383">
    <property type="entry name" value="THIOESTERASE 1/PROTEASE 1/LYSOPHOSPHOLIPASE L1"/>
    <property type="match status" value="1"/>
</dbReference>
<keyword evidence="1" id="KW-0812">Transmembrane</keyword>
<feature type="domain" description="SGNH hydrolase-type esterase" evidence="2">
    <location>
        <begin position="122"/>
        <end position="265"/>
    </location>
</feature>
<dbReference type="InterPro" id="IPR051532">
    <property type="entry name" value="Ester_Hydrolysis_Enzymes"/>
</dbReference>
<evidence type="ECO:0000259" key="2">
    <source>
        <dbReference type="Pfam" id="PF13472"/>
    </source>
</evidence>
<dbReference type="Pfam" id="PF13472">
    <property type="entry name" value="Lipase_GDSL_2"/>
    <property type="match status" value="1"/>
</dbReference>
<dbReference type="InterPro" id="IPR013830">
    <property type="entry name" value="SGNH_hydro"/>
</dbReference>
<organism evidence="3">
    <name type="scientific">Symploca sp. SIO1C4</name>
    <dbReference type="NCBI Taxonomy" id="2607765"/>
    <lineage>
        <taxon>Bacteria</taxon>
        <taxon>Bacillati</taxon>
        <taxon>Cyanobacteriota</taxon>
        <taxon>Cyanophyceae</taxon>
        <taxon>Coleofasciculales</taxon>
        <taxon>Coleofasciculaceae</taxon>
        <taxon>Symploca</taxon>
    </lineage>
</organism>
<dbReference type="GO" id="GO:0004622">
    <property type="term" value="F:phosphatidylcholine lysophospholipase activity"/>
    <property type="evidence" value="ECO:0007669"/>
    <property type="project" value="TreeGrafter"/>
</dbReference>
<keyword evidence="1" id="KW-0472">Membrane</keyword>
<proteinExistence type="predicted"/>